<reference evidence="3 4" key="1">
    <citation type="submission" date="2016-10" db="EMBL/GenBank/DDBJ databases">
        <authorList>
            <person name="de Groot N.N."/>
        </authorList>
    </citation>
    <scope>NUCLEOTIDE SEQUENCE [LARGE SCALE GENOMIC DNA]</scope>
    <source>
        <strain evidence="3">MBHS1</strain>
    </source>
</reference>
<dbReference type="PROSITE" id="PS50206">
    <property type="entry name" value="RHODANESE_3"/>
    <property type="match status" value="1"/>
</dbReference>
<proteinExistence type="predicted"/>
<keyword evidence="4" id="KW-1185">Reference proteome</keyword>
<evidence type="ECO:0000313" key="3">
    <source>
        <dbReference type="EMBL" id="SEH06149.1"/>
    </source>
</evidence>
<protein>
    <submittedName>
        <fullName evidence="3">Molybdopterin biosynthesis protein MoeB</fullName>
    </submittedName>
</protein>
<accession>A0A1H6FA20</accession>
<evidence type="ECO:0000256" key="1">
    <source>
        <dbReference type="SAM" id="SignalP"/>
    </source>
</evidence>
<name>A0A1H6FA20_9GAMM</name>
<dbReference type="Pfam" id="PF00581">
    <property type="entry name" value="Rhodanese"/>
    <property type="match status" value="1"/>
</dbReference>
<keyword evidence="1" id="KW-0732">Signal</keyword>
<gene>
    <name evidence="3" type="ORF">MBHS_02004</name>
</gene>
<dbReference type="Gene3D" id="3.40.250.10">
    <property type="entry name" value="Rhodanese-like domain"/>
    <property type="match status" value="1"/>
</dbReference>
<dbReference type="RefSeq" id="WP_103919974.1">
    <property type="nucleotide sequence ID" value="NZ_FMSV02000437.1"/>
</dbReference>
<dbReference type="InterPro" id="IPR001763">
    <property type="entry name" value="Rhodanese-like_dom"/>
</dbReference>
<dbReference type="PANTHER" id="PTHR43031:SF17">
    <property type="entry name" value="SULFURTRANSFERASE YTWF-RELATED"/>
    <property type="match status" value="1"/>
</dbReference>
<feature type="domain" description="Rhodanese" evidence="2">
    <location>
        <begin position="33"/>
        <end position="133"/>
    </location>
</feature>
<dbReference type="PANTHER" id="PTHR43031">
    <property type="entry name" value="FAD-DEPENDENT OXIDOREDUCTASE"/>
    <property type="match status" value="1"/>
</dbReference>
<dbReference type="EMBL" id="FMSV02000437">
    <property type="protein sequence ID" value="SEH06149.1"/>
    <property type="molecule type" value="Genomic_DNA"/>
</dbReference>
<dbReference type="SUPFAM" id="SSF52821">
    <property type="entry name" value="Rhodanese/Cell cycle control phosphatase"/>
    <property type="match status" value="1"/>
</dbReference>
<evidence type="ECO:0000259" key="2">
    <source>
        <dbReference type="PROSITE" id="PS50206"/>
    </source>
</evidence>
<evidence type="ECO:0000313" key="4">
    <source>
        <dbReference type="Proteomes" id="UP000236724"/>
    </source>
</evidence>
<dbReference type="InterPro" id="IPR050229">
    <property type="entry name" value="GlpE_sulfurtransferase"/>
</dbReference>
<dbReference type="Proteomes" id="UP000236724">
    <property type="component" value="Unassembled WGS sequence"/>
</dbReference>
<feature type="chain" id="PRO_5014783326" evidence="1">
    <location>
        <begin position="20"/>
        <end position="138"/>
    </location>
</feature>
<dbReference type="InterPro" id="IPR036873">
    <property type="entry name" value="Rhodanese-like_dom_sf"/>
</dbReference>
<dbReference type="OrthoDB" id="7835227at2"/>
<feature type="signal peptide" evidence="1">
    <location>
        <begin position="1"/>
        <end position="19"/>
    </location>
</feature>
<sequence>MIRLTVLFMAFFLSFSAYAEVKHIDNTALKQLLKKNIPIIDIRRSEEWRQTGIVPDSHLLTFFDKKGSYDTPKWLTELDKIAKKDQPFILICRTGNRTRTIANFLDKRVGYQQIYNVERGISNWIKQKQPVVMPELKK</sequence>
<organism evidence="3 4">
    <name type="scientific">Candidatus Venteria ishoeyi</name>
    <dbReference type="NCBI Taxonomy" id="1899563"/>
    <lineage>
        <taxon>Bacteria</taxon>
        <taxon>Pseudomonadati</taxon>
        <taxon>Pseudomonadota</taxon>
        <taxon>Gammaproteobacteria</taxon>
        <taxon>Thiotrichales</taxon>
        <taxon>Thiotrichaceae</taxon>
        <taxon>Venteria</taxon>
    </lineage>
</organism>
<dbReference type="AlphaFoldDB" id="A0A1H6FA20"/>